<accession>A0A9W4SKT3</accession>
<sequence>MTSPIYLNMGKSPITSKHRVDKPVLTTTTTDIPTKESKETLCEDEGCCRTIIIKSKKVFEIFTYFRLAVAIALYILITIDLISIKQKKVVNAEFTLLTIIAHPKRIINLPRAIKICIASRYLNYRLSDLFPPNIKETQKNVYRSYDWYLYEATKADLICSPGKLLVVLLFWNVGSLVQYGICVILWLFPQQERPVEIYATLNAVALICEVFPIPLVVKQYKKAIKSRRSPSNRRFISRYGRIEILSEFDALPRKRKLDDMGSRIDTLEKSLGELMQQTVSDEIIIEEAKT</sequence>
<keyword evidence="2" id="KW-0472">Membrane</keyword>
<evidence type="ECO:0000256" key="2">
    <source>
        <dbReference type="SAM" id="Phobius"/>
    </source>
</evidence>
<feature type="transmembrane region" description="Helical" evidence="2">
    <location>
        <begin position="64"/>
        <end position="84"/>
    </location>
</feature>
<evidence type="ECO:0000313" key="3">
    <source>
        <dbReference type="EMBL" id="CAI2170573.1"/>
    </source>
</evidence>
<dbReference type="Pfam" id="PF06825">
    <property type="entry name" value="HSBP1"/>
    <property type="match status" value="1"/>
</dbReference>
<protein>
    <submittedName>
        <fullName evidence="3">6648_t:CDS:1</fullName>
    </submittedName>
</protein>
<feature type="transmembrane region" description="Helical" evidence="2">
    <location>
        <begin position="164"/>
        <end position="189"/>
    </location>
</feature>
<proteinExistence type="inferred from homology"/>
<evidence type="ECO:0000313" key="4">
    <source>
        <dbReference type="Proteomes" id="UP001153678"/>
    </source>
</evidence>
<dbReference type="GO" id="GO:0003714">
    <property type="term" value="F:transcription corepressor activity"/>
    <property type="evidence" value="ECO:0007669"/>
    <property type="project" value="InterPro"/>
</dbReference>
<comment type="similarity">
    <text evidence="1">Belongs to the HSBP1 family.</text>
</comment>
<keyword evidence="4" id="KW-1185">Reference proteome</keyword>
<evidence type="ECO:0000256" key="1">
    <source>
        <dbReference type="ARBA" id="ARBA00006349"/>
    </source>
</evidence>
<keyword evidence="2" id="KW-0812">Transmembrane</keyword>
<reference evidence="3" key="1">
    <citation type="submission" date="2022-08" db="EMBL/GenBank/DDBJ databases">
        <authorList>
            <person name="Kallberg Y."/>
            <person name="Tangrot J."/>
            <person name="Rosling A."/>
        </authorList>
    </citation>
    <scope>NUCLEOTIDE SEQUENCE</scope>
    <source>
        <strain evidence="3">Wild A</strain>
    </source>
</reference>
<dbReference type="AlphaFoldDB" id="A0A9W4SKT3"/>
<dbReference type="EMBL" id="CAMKVN010000716">
    <property type="protein sequence ID" value="CAI2170573.1"/>
    <property type="molecule type" value="Genomic_DNA"/>
</dbReference>
<dbReference type="OrthoDB" id="6407410at2759"/>
<dbReference type="InterPro" id="IPR009643">
    <property type="entry name" value="HS1-bd"/>
</dbReference>
<keyword evidence="2" id="KW-1133">Transmembrane helix</keyword>
<name>A0A9W4SKT3_9GLOM</name>
<comment type="caution">
    <text evidence="3">The sequence shown here is derived from an EMBL/GenBank/DDBJ whole genome shotgun (WGS) entry which is preliminary data.</text>
</comment>
<organism evidence="3 4">
    <name type="scientific">Funneliformis geosporum</name>
    <dbReference type="NCBI Taxonomy" id="1117311"/>
    <lineage>
        <taxon>Eukaryota</taxon>
        <taxon>Fungi</taxon>
        <taxon>Fungi incertae sedis</taxon>
        <taxon>Mucoromycota</taxon>
        <taxon>Glomeromycotina</taxon>
        <taxon>Glomeromycetes</taxon>
        <taxon>Glomerales</taxon>
        <taxon>Glomeraceae</taxon>
        <taxon>Funneliformis</taxon>
    </lineage>
</organism>
<dbReference type="Proteomes" id="UP001153678">
    <property type="component" value="Unassembled WGS sequence"/>
</dbReference>
<feature type="transmembrane region" description="Helical" evidence="2">
    <location>
        <begin position="195"/>
        <end position="217"/>
    </location>
</feature>
<gene>
    <name evidence="3" type="ORF">FWILDA_LOCUS4648</name>
</gene>